<dbReference type="GO" id="GO:0003964">
    <property type="term" value="F:RNA-directed DNA polymerase activity"/>
    <property type="evidence" value="ECO:0007669"/>
    <property type="project" value="UniProtKB-KW"/>
</dbReference>
<dbReference type="SUPFAM" id="SSF53098">
    <property type="entry name" value="Ribonuclease H-like"/>
    <property type="match status" value="1"/>
</dbReference>
<feature type="domain" description="Reverse transcriptase" evidence="1">
    <location>
        <begin position="25"/>
        <end position="306"/>
    </location>
</feature>
<dbReference type="InterPro" id="IPR036397">
    <property type="entry name" value="RNaseH_sf"/>
</dbReference>
<keyword evidence="3" id="KW-1185">Reference proteome</keyword>
<evidence type="ECO:0000259" key="1">
    <source>
        <dbReference type="PROSITE" id="PS50878"/>
    </source>
</evidence>
<keyword evidence="2" id="KW-0808">Transferase</keyword>
<dbReference type="InterPro" id="IPR026960">
    <property type="entry name" value="RVT-Znf"/>
</dbReference>
<evidence type="ECO:0000313" key="3">
    <source>
        <dbReference type="Proteomes" id="UP001140206"/>
    </source>
</evidence>
<comment type="caution">
    <text evidence="2">The sequence shown here is derived from an EMBL/GenBank/DDBJ whole genome shotgun (WGS) entry which is preliminary data.</text>
</comment>
<dbReference type="InterPro" id="IPR000477">
    <property type="entry name" value="RT_dom"/>
</dbReference>
<dbReference type="EMBL" id="JAMFTS010000005">
    <property type="protein sequence ID" value="KAJ4745251.1"/>
    <property type="molecule type" value="Genomic_DNA"/>
</dbReference>
<evidence type="ECO:0000313" key="2">
    <source>
        <dbReference type="EMBL" id="KAJ4745251.1"/>
    </source>
</evidence>
<dbReference type="PANTHER" id="PTHR33116">
    <property type="entry name" value="REVERSE TRANSCRIPTASE ZINC-BINDING DOMAIN-CONTAINING PROTEIN-RELATED-RELATED"/>
    <property type="match status" value="1"/>
</dbReference>
<keyword evidence="2" id="KW-0548">Nucleotidyltransferase</keyword>
<dbReference type="InterPro" id="IPR044730">
    <property type="entry name" value="RNase_H-like_dom_plant"/>
</dbReference>
<dbReference type="GO" id="GO:0004523">
    <property type="term" value="F:RNA-DNA hybrid ribonuclease activity"/>
    <property type="evidence" value="ECO:0007669"/>
    <property type="project" value="InterPro"/>
</dbReference>
<dbReference type="Gene3D" id="3.30.420.10">
    <property type="entry name" value="Ribonuclease H-like superfamily/Ribonuclease H"/>
    <property type="match status" value="1"/>
</dbReference>
<dbReference type="InterPro" id="IPR012337">
    <property type="entry name" value="RNaseH-like_sf"/>
</dbReference>
<dbReference type="PANTHER" id="PTHR33116:SF78">
    <property type="entry name" value="OS12G0587133 PROTEIN"/>
    <property type="match status" value="1"/>
</dbReference>
<dbReference type="Pfam" id="PF13456">
    <property type="entry name" value="RVT_3"/>
    <property type="match status" value="1"/>
</dbReference>
<proteinExistence type="predicted"/>
<dbReference type="AlphaFoldDB" id="A0AAV8BPZ4"/>
<dbReference type="Proteomes" id="UP001140206">
    <property type="component" value="Chromosome 5"/>
</dbReference>
<dbReference type="InterPro" id="IPR043502">
    <property type="entry name" value="DNA/RNA_pol_sf"/>
</dbReference>
<dbReference type="PROSITE" id="PS50878">
    <property type="entry name" value="RT_POL"/>
    <property type="match status" value="1"/>
</dbReference>
<sequence length="918" mass="105790">MASQPGFINKTGMSSGEELVSLIKKIFVEEEVPQDWLQCSVTLIPKVDEPETPSQYRPIGIGNVTYRLLMKLVANRLRPYMRNVISIEQNAFIKGRTISDNVILVKEVLHSFKQRGYHQLAFMLKADVSKAFDKLEWVFLARAMEYLNVPSKIINLMLSSYKRARVSININGKGDGFITPTRGLRQGCPMSPYGFIIAMEMLSRRLTKALREGKISGVKLAHTSPTITHLMYADDLILLGGTRHGELEQFIHILNQFADASGLMMNPEKSKLWLSAACGQETINRTTQLLQAAQAEGGDKYLGAIIQGGPTGMKTGRMLLDRMTKKLAGWKSHMLSHADRLVLIKSVLMSLPVYYMSIECIPKTLIRQMKSLMARFFWGKVGQSRYMAPLAWKTICKPIEEGGLAIRDMNFFGEALFMKMVWAVVSEENKLWVQVCKAKYCPQVGFWNAKPHSYCSRMWKDILHKRNFFKDTVRWSIGSGTSVKAIGQPWFHGWECQQTVPIAYKRKTVNELYDFDAQQWRLHELNVMFSQNQIMSIQAITPKMSSEGVEQDMMIWEQAKRGKYTVKEGYQLLSRQENLSGSNNVAELWQKVKTWKGVVPKVKIFIWRLISKALMLSQNVHRRISTVAAMCQRCQGENEYEMHYFFYCPGSRVVWFGSKLGLRSEELPLNVVTAIEQCTQNMTVEEIRRYCYTLWEIWIARNEMIMQHKKFEPVQILKKVQYWMEKGIDQPGLEIAAKVKEKVQHEPYWYRHNTYQIIADGSWDVQNKAGCAYLLYYDGQLLKIGYSSHTLYDPYQAEVCAMKEALIRLHQRSIQNHEIEVFSDCSTLVAILNEGDMEEVPSWRAWQDTVELMRISNQYEGALLVQHVRRDAVHEAHLLANLARRAGKRYVGIPRSWHDGEKEIGELIDFRFFQKGAV</sequence>
<dbReference type="Pfam" id="PF00078">
    <property type="entry name" value="RVT_1"/>
    <property type="match status" value="1"/>
</dbReference>
<dbReference type="Pfam" id="PF13966">
    <property type="entry name" value="zf-RVT"/>
    <property type="match status" value="1"/>
</dbReference>
<dbReference type="GO" id="GO:0003676">
    <property type="term" value="F:nucleic acid binding"/>
    <property type="evidence" value="ECO:0007669"/>
    <property type="project" value="InterPro"/>
</dbReference>
<reference evidence="2" key="1">
    <citation type="submission" date="2022-08" db="EMBL/GenBank/DDBJ databases">
        <authorList>
            <person name="Marques A."/>
        </authorList>
    </citation>
    <scope>NUCLEOTIDE SEQUENCE</scope>
    <source>
        <strain evidence="2">RhyPub2mFocal</strain>
        <tissue evidence="2">Leaves</tissue>
    </source>
</reference>
<protein>
    <submittedName>
        <fullName evidence="2">RNA-directed DNA polymerase (Reverse transcriptase)-related family protein</fullName>
    </submittedName>
</protein>
<name>A0AAV8BPZ4_9POAL</name>
<organism evidence="2 3">
    <name type="scientific">Rhynchospora pubera</name>
    <dbReference type="NCBI Taxonomy" id="906938"/>
    <lineage>
        <taxon>Eukaryota</taxon>
        <taxon>Viridiplantae</taxon>
        <taxon>Streptophyta</taxon>
        <taxon>Embryophyta</taxon>
        <taxon>Tracheophyta</taxon>
        <taxon>Spermatophyta</taxon>
        <taxon>Magnoliopsida</taxon>
        <taxon>Liliopsida</taxon>
        <taxon>Poales</taxon>
        <taxon>Cyperaceae</taxon>
        <taxon>Cyperoideae</taxon>
        <taxon>Rhynchosporeae</taxon>
        <taxon>Rhynchospora</taxon>
    </lineage>
</organism>
<gene>
    <name evidence="2" type="ORF">LUZ62_079656</name>
</gene>
<dbReference type="InterPro" id="IPR002156">
    <property type="entry name" value="RNaseH_domain"/>
</dbReference>
<dbReference type="SUPFAM" id="SSF56672">
    <property type="entry name" value="DNA/RNA polymerases"/>
    <property type="match status" value="1"/>
</dbReference>
<dbReference type="CDD" id="cd06222">
    <property type="entry name" value="RNase_H_like"/>
    <property type="match status" value="1"/>
</dbReference>
<accession>A0AAV8BPZ4</accession>
<keyword evidence="2" id="KW-0695">RNA-directed DNA polymerase</keyword>
<dbReference type="CDD" id="cd01650">
    <property type="entry name" value="RT_nLTR_like"/>
    <property type="match status" value="1"/>
</dbReference>